<name>A0AAE7RWW0_9CAUD</name>
<evidence type="ECO:0000313" key="2">
    <source>
        <dbReference type="Proteomes" id="UP000827442"/>
    </source>
</evidence>
<dbReference type="GeneID" id="75691654"/>
<organism evidence="1 2">
    <name type="scientific">uncultured phage cr17_1</name>
    <dbReference type="NCBI Taxonomy" id="2986404"/>
    <lineage>
        <taxon>Viruses</taxon>
        <taxon>Duplodnaviria</taxon>
        <taxon>Heunggongvirae</taxon>
        <taxon>Uroviricota</taxon>
        <taxon>Caudoviricetes</taxon>
        <taxon>Crassvirales</taxon>
        <taxon>Intestiviridae</taxon>
        <taxon>Crudevirinae</taxon>
        <taxon>Endlipuvirus</taxon>
        <taxon>Endlipuvirus intestinihominis</taxon>
    </lineage>
</organism>
<gene>
    <name evidence="1" type="primary">gp_25592</name>
</gene>
<keyword evidence="2" id="KW-1185">Reference proteome</keyword>
<protein>
    <submittedName>
        <fullName evidence="1">Uncharacterized protein</fullName>
    </submittedName>
</protein>
<dbReference type="Proteomes" id="UP000827442">
    <property type="component" value="Segment"/>
</dbReference>
<accession>A0AAE7RWW0</accession>
<dbReference type="EMBL" id="MZ130488">
    <property type="protein sequence ID" value="QWM90332.1"/>
    <property type="molecule type" value="Genomic_DNA"/>
</dbReference>
<dbReference type="RefSeq" id="YP_010359904.1">
    <property type="nucleotide sequence ID" value="NC_062778.1"/>
</dbReference>
<sequence length="136" mass="16334">MNTYVKQYVRNCILNRKVIPSIIRKEIYIKLLELIESKEETFICIALESYICRSYSIGNNTLSRIFDYINDDYKYAEILPEFNRNNIKKYANLFSNTYDTLNYAWFTINKQGIEDRITFIKLMIDLVNKKIEQENN</sequence>
<dbReference type="KEGG" id="vg:75691654"/>
<evidence type="ECO:0000313" key="1">
    <source>
        <dbReference type="EMBL" id="QWM90332.1"/>
    </source>
</evidence>
<reference evidence="1 2" key="1">
    <citation type="submission" date="2021-04" db="EMBL/GenBank/DDBJ databases">
        <authorList>
            <person name="Shkoporov A.N."/>
            <person name="Stockdale S.R."/>
            <person name="Guerin E."/>
            <person name="Ross R.P."/>
            <person name="Hill C."/>
        </authorList>
    </citation>
    <scope>NUCLEOTIDE SEQUENCE [LARGE SCALE GENOMIC DNA]</scope>
    <source>
        <strain evidence="2">cr17_1</strain>
    </source>
</reference>
<proteinExistence type="predicted"/>